<evidence type="ECO:0000313" key="3">
    <source>
        <dbReference type="Proteomes" id="UP000792575"/>
    </source>
</evidence>
<reference evidence="2" key="1">
    <citation type="journal article" date="2013" name="J. Virol.">
        <title>New Insights into the Evolution of Entomopoxvirinae from the Complete Genome Sequences of Four Entomopoxviruses Infecting Adoxophyes honmai, Choristoneura biennis, Choristoneura rosaceana, and Mythimna separata.</title>
        <authorList>
            <person name="Theze J."/>
            <person name="Takatsuka J."/>
            <person name="Li Z."/>
            <person name="Gallais J."/>
            <person name="Doucet D."/>
            <person name="Arif B."/>
            <person name="Nakai M."/>
            <person name="Herniou E.A."/>
        </authorList>
    </citation>
    <scope>NUCLEOTIDE SEQUENCE</scope>
    <source>
        <strain evidence="2">Tokyo</strain>
    </source>
</reference>
<organism evidence="2 3">
    <name type="scientific">Adoxophyes honmai entomopoxvirus 'L'</name>
    <dbReference type="NCBI Taxonomy" id="1293540"/>
    <lineage>
        <taxon>Viruses</taxon>
        <taxon>Varidnaviria</taxon>
        <taxon>Bamfordvirae</taxon>
        <taxon>Nucleocytoviricota</taxon>
        <taxon>Pokkesviricetes</taxon>
        <taxon>Chitovirales</taxon>
        <taxon>Poxviridae</taxon>
        <taxon>Entomopoxvirinae</taxon>
        <taxon>Betaentomopoxvirus</taxon>
        <taxon>Betaentomopoxvirus ahonmai</taxon>
    </lineage>
</organism>
<name>A0A916P0Q3_9POXV</name>
<accession>A0A916P0Q3</accession>
<dbReference type="SUPFAM" id="SSF56672">
    <property type="entry name" value="DNA/RNA polymerases"/>
    <property type="match status" value="1"/>
</dbReference>
<sequence>MYKNNILNTYDSRIKYYYVYKKLPTNLTNRSVLKLNIKKKNPEYADKFIVNGISFRLICNIVDSHIKYCENQIISNIINKFNNNYVFKNMQMYLPGVNNIYKFYNIARYLSQNHKYCLKLDIQNAYYSVDFNILLYEILPKFNFNNFEINRIKNFYFNIKNIINHEKLYLYYGLKLSNYLFTIYLYNSLNIYMNKYKYINLVVYVDDIFIFSDNDRYLKNSISVLSNILANDNLYINPNKTEFTNMQTQDLFILNKLISINRNNIITNELKNYVYSSKFINYI</sequence>
<dbReference type="InterPro" id="IPR043128">
    <property type="entry name" value="Rev_trsase/Diguanyl_cyclase"/>
</dbReference>
<evidence type="ECO:0000313" key="2">
    <source>
        <dbReference type="EMBL" id="CCU55334.1"/>
    </source>
</evidence>
<dbReference type="InterPro" id="IPR000477">
    <property type="entry name" value="RT_dom"/>
</dbReference>
<protein>
    <recommendedName>
        <fullName evidence="1">Reverse transcriptase domain-containing protein</fullName>
    </recommendedName>
</protein>
<dbReference type="InterPro" id="IPR043502">
    <property type="entry name" value="DNA/RNA_pol_sf"/>
</dbReference>
<gene>
    <name evidence="2" type="ORF">AHEV_013</name>
</gene>
<dbReference type="Gene3D" id="3.30.70.270">
    <property type="match status" value="1"/>
</dbReference>
<keyword evidence="3" id="KW-1185">Reference proteome</keyword>
<dbReference type="EMBL" id="HF679131">
    <property type="protein sequence ID" value="CCU55334.1"/>
    <property type="molecule type" value="Genomic_DNA"/>
</dbReference>
<evidence type="ECO:0000259" key="1">
    <source>
        <dbReference type="PROSITE" id="PS50878"/>
    </source>
</evidence>
<dbReference type="Proteomes" id="UP000792575">
    <property type="component" value="Genome"/>
</dbReference>
<dbReference type="Pfam" id="PF00078">
    <property type="entry name" value="RVT_1"/>
    <property type="match status" value="1"/>
</dbReference>
<proteinExistence type="predicted"/>
<dbReference type="KEGG" id="vg:15613942"/>
<feature type="domain" description="Reverse transcriptase" evidence="1">
    <location>
        <begin position="1"/>
        <end position="257"/>
    </location>
</feature>
<dbReference type="GeneID" id="15613942"/>
<dbReference type="RefSeq" id="YP_008003836.1">
    <property type="nucleotide sequence ID" value="NC_021247.1"/>
</dbReference>
<dbReference type="PROSITE" id="PS50878">
    <property type="entry name" value="RT_POL"/>
    <property type="match status" value="1"/>
</dbReference>